<dbReference type="InterPro" id="IPR005025">
    <property type="entry name" value="FMN_Rdtase-like_dom"/>
</dbReference>
<organism evidence="5 6">
    <name type="scientific">Halalkalibacter suaedae</name>
    <dbReference type="NCBI Taxonomy" id="2822140"/>
    <lineage>
        <taxon>Bacteria</taxon>
        <taxon>Bacillati</taxon>
        <taxon>Bacillota</taxon>
        <taxon>Bacilli</taxon>
        <taxon>Bacillales</taxon>
        <taxon>Bacillaceae</taxon>
        <taxon>Halalkalibacter</taxon>
    </lineage>
</organism>
<accession>A0A940WVK1</accession>
<evidence type="ECO:0000313" key="6">
    <source>
        <dbReference type="Proteomes" id="UP000678228"/>
    </source>
</evidence>
<keyword evidence="6" id="KW-1185">Reference proteome</keyword>
<name>A0A940WVK1_9BACI</name>
<dbReference type="PANTHER" id="PTHR43408:SF2">
    <property type="entry name" value="FMN REDUCTASE (NADPH)"/>
    <property type="match status" value="1"/>
</dbReference>
<dbReference type="Proteomes" id="UP000678228">
    <property type="component" value="Unassembled WGS sequence"/>
</dbReference>
<feature type="domain" description="NADPH-dependent FMN reductase-like" evidence="4">
    <location>
        <begin position="1"/>
        <end position="145"/>
    </location>
</feature>
<dbReference type="EMBL" id="JAGKSQ010000017">
    <property type="protein sequence ID" value="MBP3953584.1"/>
    <property type="molecule type" value="Genomic_DNA"/>
</dbReference>
<evidence type="ECO:0000259" key="4">
    <source>
        <dbReference type="Pfam" id="PF03358"/>
    </source>
</evidence>
<evidence type="ECO:0000256" key="1">
    <source>
        <dbReference type="ARBA" id="ARBA00022630"/>
    </source>
</evidence>
<evidence type="ECO:0000256" key="3">
    <source>
        <dbReference type="ARBA" id="ARBA00023002"/>
    </source>
</evidence>
<comment type="caution">
    <text evidence="5">The sequence shown here is derived from an EMBL/GenBank/DDBJ whole genome shotgun (WGS) entry which is preliminary data.</text>
</comment>
<dbReference type="InterPro" id="IPR051814">
    <property type="entry name" value="NAD(P)H-dep_FMN_reductase"/>
</dbReference>
<dbReference type="RefSeq" id="WP_210599439.1">
    <property type="nucleotide sequence ID" value="NZ_JAGKSQ010000017.1"/>
</dbReference>
<dbReference type="SUPFAM" id="SSF52218">
    <property type="entry name" value="Flavoproteins"/>
    <property type="match status" value="1"/>
</dbReference>
<dbReference type="Pfam" id="PF03358">
    <property type="entry name" value="FMN_red"/>
    <property type="match status" value="1"/>
</dbReference>
<proteinExistence type="predicted"/>
<evidence type="ECO:0000313" key="5">
    <source>
        <dbReference type="EMBL" id="MBP3953584.1"/>
    </source>
</evidence>
<dbReference type="Gene3D" id="3.40.50.360">
    <property type="match status" value="1"/>
</dbReference>
<dbReference type="AlphaFoldDB" id="A0A940WVK1"/>
<gene>
    <name evidence="5" type="ORF">J7W16_21190</name>
</gene>
<keyword evidence="3" id="KW-0560">Oxidoreductase</keyword>
<protein>
    <submittedName>
        <fullName evidence="5">NAD(P)H-dependent oxidoreductase</fullName>
    </submittedName>
</protein>
<sequence length="180" mass="20361">MKLLGISGTLIGSKPYALVQQVLAEAKRYDPSIETESIDLREYHVEMCDGRDPSTYNTDTQEMIKKIEEADCYIISTPVFQGSIPGALKNLFDLLPVTILRDKVIGFVSTGGTYQHFLVVENQLKPIASYFKSYVAPEYVYAHRDHFNEKNEIIDLEVASRIQKLGIQVVQMSTALKQIR</sequence>
<evidence type="ECO:0000256" key="2">
    <source>
        <dbReference type="ARBA" id="ARBA00022643"/>
    </source>
</evidence>
<keyword evidence="1" id="KW-0285">Flavoprotein</keyword>
<dbReference type="InterPro" id="IPR029039">
    <property type="entry name" value="Flavoprotein-like_sf"/>
</dbReference>
<keyword evidence="2" id="KW-0288">FMN</keyword>
<dbReference type="GO" id="GO:0016491">
    <property type="term" value="F:oxidoreductase activity"/>
    <property type="evidence" value="ECO:0007669"/>
    <property type="project" value="UniProtKB-KW"/>
</dbReference>
<reference evidence="5" key="1">
    <citation type="submission" date="2021-03" db="EMBL/GenBank/DDBJ databases">
        <title>Bacillus suaedae sp. nov., isolated from Suaeda aralocaspica.</title>
        <authorList>
            <person name="Lei R.F.R."/>
        </authorList>
    </citation>
    <scope>NUCLEOTIDE SEQUENCE</scope>
    <source>
        <strain evidence="5">YZJH907-2</strain>
    </source>
</reference>
<dbReference type="PANTHER" id="PTHR43408">
    <property type="entry name" value="FMN REDUCTASE (NADPH)"/>
    <property type="match status" value="1"/>
</dbReference>